<accession>A0ACA9RCY1</accession>
<reference evidence="1" key="1">
    <citation type="submission" date="2021-06" db="EMBL/GenBank/DDBJ databases">
        <authorList>
            <person name="Kallberg Y."/>
            <person name="Tangrot J."/>
            <person name="Rosling A."/>
        </authorList>
    </citation>
    <scope>NUCLEOTIDE SEQUENCE</scope>
    <source>
        <strain evidence="1">MA461A</strain>
    </source>
</reference>
<dbReference type="EMBL" id="CAJVQC010048512">
    <property type="protein sequence ID" value="CAG8786308.1"/>
    <property type="molecule type" value="Genomic_DNA"/>
</dbReference>
<evidence type="ECO:0000313" key="1">
    <source>
        <dbReference type="EMBL" id="CAG8786308.1"/>
    </source>
</evidence>
<organism evidence="1 2">
    <name type="scientific">Racocetra persica</name>
    <dbReference type="NCBI Taxonomy" id="160502"/>
    <lineage>
        <taxon>Eukaryota</taxon>
        <taxon>Fungi</taxon>
        <taxon>Fungi incertae sedis</taxon>
        <taxon>Mucoromycota</taxon>
        <taxon>Glomeromycotina</taxon>
        <taxon>Glomeromycetes</taxon>
        <taxon>Diversisporales</taxon>
        <taxon>Gigasporaceae</taxon>
        <taxon>Racocetra</taxon>
    </lineage>
</organism>
<comment type="caution">
    <text evidence="1">The sequence shown here is derived from an EMBL/GenBank/DDBJ whole genome shotgun (WGS) entry which is preliminary data.</text>
</comment>
<proteinExistence type="predicted"/>
<evidence type="ECO:0000313" key="2">
    <source>
        <dbReference type="Proteomes" id="UP000789920"/>
    </source>
</evidence>
<dbReference type="Proteomes" id="UP000789920">
    <property type="component" value="Unassembled WGS sequence"/>
</dbReference>
<protein>
    <submittedName>
        <fullName evidence="1">8546_t:CDS:1</fullName>
    </submittedName>
</protein>
<feature type="non-terminal residue" evidence="1">
    <location>
        <position position="1"/>
    </location>
</feature>
<sequence>TLIILWHSKTEMLTRHPSSINLNTDKDEKDVSIITNTTDTGTNTHNNIISTEKAVKQVITVAKLVGESFDRTMSTGTDEVLNGKNHF</sequence>
<name>A0ACA9RCY1_9GLOM</name>
<keyword evidence="2" id="KW-1185">Reference proteome</keyword>
<gene>
    <name evidence="1" type="ORF">RPERSI_LOCUS18364</name>
</gene>